<keyword evidence="3" id="KW-1185">Reference proteome</keyword>
<dbReference type="Proteomes" id="UP001177670">
    <property type="component" value="Unassembled WGS sequence"/>
</dbReference>
<evidence type="ECO:0000256" key="1">
    <source>
        <dbReference type="SAM" id="MobiDB-lite"/>
    </source>
</evidence>
<sequence>MDKNREVFVRSTFRSDSFVEPACVIRVGSGRVERSTPEIRGAEERGAEENRWPWAPTVRPTKGTDNNAPVPGLESLPAHSIRDPSSSLAYIGRRRKHSIHVSGRATDDDA</sequence>
<proteinExistence type="predicted"/>
<comment type="caution">
    <text evidence="2">The sequence shown here is derived from an EMBL/GenBank/DDBJ whole genome shotgun (WGS) entry which is preliminary data.</text>
</comment>
<accession>A0AA40FPJ1</accession>
<organism evidence="2 3">
    <name type="scientific">Melipona bicolor</name>
    <dbReference type="NCBI Taxonomy" id="60889"/>
    <lineage>
        <taxon>Eukaryota</taxon>
        <taxon>Metazoa</taxon>
        <taxon>Ecdysozoa</taxon>
        <taxon>Arthropoda</taxon>
        <taxon>Hexapoda</taxon>
        <taxon>Insecta</taxon>
        <taxon>Pterygota</taxon>
        <taxon>Neoptera</taxon>
        <taxon>Endopterygota</taxon>
        <taxon>Hymenoptera</taxon>
        <taxon>Apocrita</taxon>
        <taxon>Aculeata</taxon>
        <taxon>Apoidea</taxon>
        <taxon>Anthophila</taxon>
        <taxon>Apidae</taxon>
        <taxon>Melipona</taxon>
    </lineage>
</organism>
<reference evidence="2" key="1">
    <citation type="submission" date="2021-10" db="EMBL/GenBank/DDBJ databases">
        <title>Melipona bicolor Genome sequencing and assembly.</title>
        <authorList>
            <person name="Araujo N.S."/>
            <person name="Arias M.C."/>
        </authorList>
    </citation>
    <scope>NUCLEOTIDE SEQUENCE</scope>
    <source>
        <strain evidence="2">USP_2M_L1-L4_2017</strain>
        <tissue evidence="2">Whole body</tissue>
    </source>
</reference>
<feature type="compositionally biased region" description="Basic and acidic residues" evidence="1">
    <location>
        <begin position="31"/>
        <end position="51"/>
    </location>
</feature>
<evidence type="ECO:0000313" key="2">
    <source>
        <dbReference type="EMBL" id="KAK1122455.1"/>
    </source>
</evidence>
<gene>
    <name evidence="2" type="ORF">K0M31_009675</name>
</gene>
<dbReference type="EMBL" id="JAHYIQ010000023">
    <property type="protein sequence ID" value="KAK1122455.1"/>
    <property type="molecule type" value="Genomic_DNA"/>
</dbReference>
<evidence type="ECO:0000313" key="3">
    <source>
        <dbReference type="Proteomes" id="UP001177670"/>
    </source>
</evidence>
<protein>
    <submittedName>
        <fullName evidence="2">Uncharacterized protein</fullName>
    </submittedName>
</protein>
<name>A0AA40FPJ1_9HYME</name>
<feature type="region of interest" description="Disordered" evidence="1">
    <location>
        <begin position="31"/>
        <end position="82"/>
    </location>
</feature>
<dbReference type="AlphaFoldDB" id="A0AA40FPJ1"/>